<dbReference type="CTD" id="36379753"/>
<protein>
    <submittedName>
        <fullName evidence="3 5">PDZ domain-containing protein</fullName>
    </submittedName>
</protein>
<dbReference type="GO" id="GO:2000009">
    <property type="term" value="P:negative regulation of protein localization to cell surface"/>
    <property type="evidence" value="ECO:0007669"/>
    <property type="project" value="TreeGrafter"/>
</dbReference>
<dbReference type="WormBase" id="SRAE_2000205200">
    <property type="protein sequence ID" value="SRP07790"/>
    <property type="gene ID" value="WBGene00262259"/>
</dbReference>
<dbReference type="InterPro" id="IPR001478">
    <property type="entry name" value="PDZ"/>
</dbReference>
<feature type="region of interest" description="Disordered" evidence="1">
    <location>
        <begin position="417"/>
        <end position="445"/>
    </location>
</feature>
<dbReference type="OrthoDB" id="10063653at2759"/>
<proteinExistence type="predicted"/>
<dbReference type="SMART" id="SM00228">
    <property type="entry name" value="PDZ"/>
    <property type="match status" value="1"/>
</dbReference>
<dbReference type="STRING" id="34506.A0A090LGY0"/>
<dbReference type="PROSITE" id="PS50106">
    <property type="entry name" value="PDZ"/>
    <property type="match status" value="1"/>
</dbReference>
<dbReference type="GeneID" id="36379753"/>
<dbReference type="AlphaFoldDB" id="A0A090LGY0"/>
<dbReference type="SUPFAM" id="SSF50156">
    <property type="entry name" value="PDZ domain-like"/>
    <property type="match status" value="1"/>
</dbReference>
<keyword evidence="4" id="KW-1185">Reference proteome</keyword>
<dbReference type="PANTHER" id="PTHR16528:SF2">
    <property type="entry name" value="GOLGI-ASSOCIATED PDZ AND COILED-COIL MOTIF-CONTAINING PROTEIN"/>
    <property type="match status" value="1"/>
</dbReference>
<dbReference type="InterPro" id="IPR036034">
    <property type="entry name" value="PDZ_sf"/>
</dbReference>
<dbReference type="EMBL" id="LN609529">
    <property type="protein sequence ID" value="CEF67388.1"/>
    <property type="molecule type" value="Genomic_DNA"/>
</dbReference>
<sequence length="445" mass="50645">MTEVGEAYPQLDKLDIMSKEVNKMISPSNKTQYYSTVTHKYPSPKISWLDSIERDFDNAFRSIDLLMEDIDVEQSDIIYDARQKLGILSGCFAELVKRHQHIVGMYRLLENELYSTKEELCEAKGMNETLDSESQRLITNIHIMQCKLQGKNDPHGSNMIRKKLDEEVLKFRQDNLELTKVKAAVEILKKDNNRCREIITSMQAELYAARLAAKYLDKELAGRIQQIQLLGRDMRGSEHDRLWNVLESEINLHRHKTVIRACRGRKQTKNLPSPLDKFDGEKIAKNGVGKIRIATIKKATTTDGLGMSITGGKEHGVPIIVSEIHPGQPAEKCGEIFVGDALLSCNGHNLRGAMHNDAVKILMKEMMEQTELKFEVLYVQPDHDSDDDGEICLETNSEINLKLYDLFDDEFDKETCTSSNSNVSDPVITFPESTSLPRDWHTQES</sequence>
<dbReference type="PANTHER" id="PTHR16528">
    <property type="entry name" value="GOLGI-ASSOCIATED PDZ AND COILED-COIL MOTIF-CONTAINING"/>
    <property type="match status" value="1"/>
</dbReference>
<dbReference type="Pfam" id="PF00595">
    <property type="entry name" value="PDZ"/>
    <property type="match status" value="1"/>
</dbReference>
<reference evidence="5" key="2">
    <citation type="submission" date="2020-12" db="UniProtKB">
        <authorList>
            <consortium name="WormBaseParasite"/>
        </authorList>
    </citation>
    <scope>IDENTIFICATION</scope>
</reference>
<feature type="domain" description="PDZ" evidence="2">
    <location>
        <begin position="293"/>
        <end position="362"/>
    </location>
</feature>
<gene>
    <name evidence="3 5 6" type="ORF">SRAE_2000205200</name>
</gene>
<evidence type="ECO:0000313" key="6">
    <source>
        <dbReference type="WormBase" id="SRAE_2000205200"/>
    </source>
</evidence>
<dbReference type="GO" id="GO:0005794">
    <property type="term" value="C:Golgi apparatus"/>
    <property type="evidence" value="ECO:0007669"/>
    <property type="project" value="InterPro"/>
</dbReference>
<evidence type="ECO:0000313" key="3">
    <source>
        <dbReference type="EMBL" id="CEF67388.1"/>
    </source>
</evidence>
<reference evidence="3 4" key="1">
    <citation type="submission" date="2014-09" db="EMBL/GenBank/DDBJ databases">
        <authorList>
            <person name="Martin A.A."/>
        </authorList>
    </citation>
    <scope>NUCLEOTIDE SEQUENCE</scope>
    <source>
        <strain evidence="4">ED321</strain>
        <strain evidence="3">ED321 Heterogonic</strain>
    </source>
</reference>
<dbReference type="Proteomes" id="UP000035682">
    <property type="component" value="Unplaced"/>
</dbReference>
<dbReference type="RefSeq" id="XP_024506588.1">
    <property type="nucleotide sequence ID" value="XM_024653076.1"/>
</dbReference>
<evidence type="ECO:0000313" key="5">
    <source>
        <dbReference type="WBParaSite" id="SRAE_2000205200.1"/>
    </source>
</evidence>
<evidence type="ECO:0000259" key="2">
    <source>
        <dbReference type="PROSITE" id="PS50106"/>
    </source>
</evidence>
<dbReference type="GO" id="GO:0030140">
    <property type="term" value="C:trans-Golgi network transport vesicle"/>
    <property type="evidence" value="ECO:0007669"/>
    <property type="project" value="TreeGrafter"/>
</dbReference>
<name>A0A090LGY0_STRRB</name>
<dbReference type="OMA" id="QCNLRQE"/>
<dbReference type="GO" id="GO:0016020">
    <property type="term" value="C:membrane"/>
    <property type="evidence" value="ECO:0007669"/>
    <property type="project" value="TreeGrafter"/>
</dbReference>
<dbReference type="InterPro" id="IPR038879">
    <property type="entry name" value="GOPC"/>
</dbReference>
<accession>A0A090LGY0</accession>
<dbReference type="Gene3D" id="2.30.42.10">
    <property type="match status" value="1"/>
</dbReference>
<evidence type="ECO:0000313" key="4">
    <source>
        <dbReference type="Proteomes" id="UP000035682"/>
    </source>
</evidence>
<dbReference type="GO" id="GO:0044325">
    <property type="term" value="F:transmembrane transporter binding"/>
    <property type="evidence" value="ECO:0007669"/>
    <property type="project" value="TreeGrafter"/>
</dbReference>
<organism evidence="3">
    <name type="scientific">Strongyloides ratti</name>
    <name type="common">Parasitic roundworm</name>
    <dbReference type="NCBI Taxonomy" id="34506"/>
    <lineage>
        <taxon>Eukaryota</taxon>
        <taxon>Metazoa</taxon>
        <taxon>Ecdysozoa</taxon>
        <taxon>Nematoda</taxon>
        <taxon>Chromadorea</taxon>
        <taxon>Rhabditida</taxon>
        <taxon>Tylenchina</taxon>
        <taxon>Panagrolaimomorpha</taxon>
        <taxon>Strongyloidoidea</taxon>
        <taxon>Strongyloididae</taxon>
        <taxon>Strongyloides</taxon>
    </lineage>
</organism>
<evidence type="ECO:0000256" key="1">
    <source>
        <dbReference type="SAM" id="MobiDB-lite"/>
    </source>
</evidence>
<dbReference type="WBParaSite" id="SRAE_2000205200.1">
    <property type="protein sequence ID" value="SRAE_2000205200.1"/>
    <property type="gene ID" value="WBGene00262259"/>
</dbReference>